<sequence>MGGGRSSTADLIRIHERSNKRRRRTIKIIDVDSVSILHKR</sequence>
<accession>A0AB39AIL7</accession>
<dbReference type="EMBL" id="PP910332">
    <property type="protein sequence ID" value="XDG30499.1"/>
    <property type="molecule type" value="Genomic_DNA"/>
</dbReference>
<proteinExistence type="predicted"/>
<name>A0AB39AIL7_9CAUD</name>
<reference evidence="1" key="1">
    <citation type="submission" date="2024-06" db="EMBL/GenBank/DDBJ databases">
        <authorList>
            <person name="Uskudar Guclu A."/>
            <person name="Ata Vural I."/>
        </authorList>
    </citation>
    <scope>NUCLEOTIDE SEQUENCE</scope>
</reference>
<evidence type="ECO:0000313" key="1">
    <source>
        <dbReference type="EMBL" id="XDG30499.1"/>
    </source>
</evidence>
<protein>
    <submittedName>
        <fullName evidence="1">Uncharacterized protein</fullName>
    </submittedName>
</protein>
<organism evidence="1">
    <name type="scientific">Pseudomonas phage Baskent_P2_ICU</name>
    <dbReference type="NCBI Taxonomy" id="3235054"/>
    <lineage>
        <taxon>Viruses</taxon>
        <taxon>Duplodnaviria</taxon>
        <taxon>Heunggongvirae</taxon>
        <taxon>Uroviricota</taxon>
        <taxon>Caudoviricetes</taxon>
        <taxon>Lindbergviridae</taxon>
        <taxon>Pbunavirus</taxon>
    </lineage>
</organism>